<dbReference type="EMBL" id="BAABKQ010000001">
    <property type="protein sequence ID" value="GAA4820854.1"/>
    <property type="molecule type" value="Genomic_DNA"/>
</dbReference>
<accession>A0ABP9D345</accession>
<dbReference type="RefSeq" id="WP_200175484.1">
    <property type="nucleotide sequence ID" value="NZ_BAABKQ010000001.1"/>
</dbReference>
<name>A0ABP9D345_9ACTN</name>
<evidence type="ECO:0000313" key="2">
    <source>
        <dbReference type="EMBL" id="GAA4820854.1"/>
    </source>
</evidence>
<dbReference type="Proteomes" id="UP001500839">
    <property type="component" value="Unassembled WGS sequence"/>
</dbReference>
<keyword evidence="3" id="KW-1185">Reference proteome</keyword>
<dbReference type="PANTHER" id="PTHR31435:SF10">
    <property type="entry name" value="BSR4717 PROTEIN"/>
    <property type="match status" value="1"/>
</dbReference>
<organism evidence="2 3">
    <name type="scientific">Tomitella cavernea</name>
    <dbReference type="NCBI Taxonomy" id="1387982"/>
    <lineage>
        <taxon>Bacteria</taxon>
        <taxon>Bacillati</taxon>
        <taxon>Actinomycetota</taxon>
        <taxon>Actinomycetes</taxon>
        <taxon>Mycobacteriales</taxon>
        <taxon>Tomitella</taxon>
    </lineage>
</organism>
<dbReference type="PROSITE" id="PS51729">
    <property type="entry name" value="GNAT_YJDJ"/>
    <property type="match status" value="1"/>
</dbReference>
<dbReference type="Gene3D" id="3.40.630.30">
    <property type="match status" value="1"/>
</dbReference>
<evidence type="ECO:0000313" key="3">
    <source>
        <dbReference type="Proteomes" id="UP001500839"/>
    </source>
</evidence>
<evidence type="ECO:0000259" key="1">
    <source>
        <dbReference type="PROSITE" id="PS51729"/>
    </source>
</evidence>
<sequence length="118" mass="12774">MNANDTAAAPGTGTPALGLVENTAQDRFELRVGDELIGILGYAVETPGETAATAGAGTQVAFMHTVIMEDHWRRGLAAELVEFAMTAARDRGWRVRPVCTYVQRFLAKNPDFQHITTV</sequence>
<dbReference type="SUPFAM" id="SSF55729">
    <property type="entry name" value="Acyl-CoA N-acyltransferases (Nat)"/>
    <property type="match status" value="1"/>
</dbReference>
<comment type="caution">
    <text evidence="2">The sequence shown here is derived from an EMBL/GenBank/DDBJ whole genome shotgun (WGS) entry which is preliminary data.</text>
</comment>
<feature type="domain" description="N-acetyltransferase" evidence="1">
    <location>
        <begin position="20"/>
        <end position="117"/>
    </location>
</feature>
<dbReference type="InterPro" id="IPR016181">
    <property type="entry name" value="Acyl_CoA_acyltransferase"/>
</dbReference>
<dbReference type="PANTHER" id="PTHR31435">
    <property type="entry name" value="PROTEIN NATD1"/>
    <property type="match status" value="1"/>
</dbReference>
<dbReference type="InterPro" id="IPR045057">
    <property type="entry name" value="Gcn5-rel_NAT"/>
</dbReference>
<dbReference type="Pfam" id="PF14542">
    <property type="entry name" value="Acetyltransf_CG"/>
    <property type="match status" value="1"/>
</dbReference>
<reference evidence="3" key="1">
    <citation type="journal article" date="2019" name="Int. J. Syst. Evol. Microbiol.">
        <title>The Global Catalogue of Microorganisms (GCM) 10K type strain sequencing project: providing services to taxonomists for standard genome sequencing and annotation.</title>
        <authorList>
            <consortium name="The Broad Institute Genomics Platform"/>
            <consortium name="The Broad Institute Genome Sequencing Center for Infectious Disease"/>
            <person name="Wu L."/>
            <person name="Ma J."/>
        </authorList>
    </citation>
    <scope>NUCLEOTIDE SEQUENCE [LARGE SCALE GENOMIC DNA]</scope>
    <source>
        <strain evidence="3">JCM 18542</strain>
    </source>
</reference>
<gene>
    <name evidence="2" type="ORF">GCM10023353_31170</name>
</gene>
<dbReference type="InterPro" id="IPR031165">
    <property type="entry name" value="GNAT_YJDJ"/>
</dbReference>
<proteinExistence type="predicted"/>
<protein>
    <recommendedName>
        <fullName evidence="1">N-acetyltransferase domain-containing protein</fullName>
    </recommendedName>
</protein>